<evidence type="ECO:0000313" key="1">
    <source>
        <dbReference type="EMBL" id="USF23563.1"/>
    </source>
</evidence>
<dbReference type="InterPro" id="IPR045584">
    <property type="entry name" value="Pilin-like"/>
</dbReference>
<protein>
    <submittedName>
        <fullName evidence="1">Uncharacterized protein</fullName>
    </submittedName>
</protein>
<accession>V2RQ26</accession>
<proteinExistence type="predicted"/>
<dbReference type="Proteomes" id="UP000017429">
    <property type="component" value="Chromosome"/>
</dbReference>
<reference evidence="1" key="1">
    <citation type="journal article" date="2014" name="Genome Announc.">
        <title>Draft genome sequences of the altered schaedler flora, a defined bacterial community from gnotobiotic mice.</title>
        <authorList>
            <person name="Wannemuehler M.J."/>
            <person name="Overstreet A.M."/>
            <person name="Ward D.V."/>
            <person name="Phillips G.J."/>
        </authorList>
    </citation>
    <scope>NUCLEOTIDE SEQUENCE</scope>
    <source>
        <strain evidence="1">ASF457</strain>
    </source>
</reference>
<evidence type="ECO:0000313" key="2">
    <source>
        <dbReference type="Proteomes" id="UP000017429"/>
    </source>
</evidence>
<gene>
    <name evidence="1" type="ORF">N508_000628</name>
</gene>
<dbReference type="EMBL" id="CP097562">
    <property type="protein sequence ID" value="USF23563.1"/>
    <property type="molecule type" value="Genomic_DNA"/>
</dbReference>
<dbReference type="KEGG" id="msch:N508_000628"/>
<sequence>MRKIFVLLNIICAGLLFTCISYAENSNESHEDKVKHSIYDISVIEKQLEAYKKEHGHYPKTEEGLENLKKYNVTVVPDHIVPNRYLEGNFDSRNLKWEGYNFPAPDLVDGWGRNYEYKSNGVKYSIHSYGEKVVAGDNNSGTDIVIFSNK</sequence>
<dbReference type="RefSeq" id="WP_023274936.1">
    <property type="nucleotide sequence ID" value="NZ_CP097562.1"/>
</dbReference>
<dbReference type="Pfam" id="PF08334">
    <property type="entry name" value="T2SSG"/>
    <property type="match status" value="1"/>
</dbReference>
<keyword evidence="2" id="KW-1185">Reference proteome</keyword>
<dbReference type="InterPro" id="IPR013545">
    <property type="entry name" value="T2SS_protein-GspG_C"/>
</dbReference>
<name>V2RQ26_9BACT</name>
<dbReference type="AlphaFoldDB" id="V2RQ26"/>
<organism evidence="1 2">
    <name type="scientific">Mucispirillum schaedleri ASF457</name>
    <dbReference type="NCBI Taxonomy" id="1379858"/>
    <lineage>
        <taxon>Bacteria</taxon>
        <taxon>Pseudomonadati</taxon>
        <taxon>Deferribacterota</taxon>
        <taxon>Deferribacteres</taxon>
        <taxon>Deferribacterales</taxon>
        <taxon>Mucispirillaceae</taxon>
        <taxon>Mucispirillum</taxon>
    </lineage>
</organism>
<dbReference type="Gene3D" id="3.30.700.10">
    <property type="entry name" value="Glycoprotein, Type 4 Pilin"/>
    <property type="match status" value="1"/>
</dbReference>
<reference evidence="1" key="2">
    <citation type="submission" date="2022-05" db="EMBL/GenBank/DDBJ databases">
        <authorList>
            <person name="Proctor A.L."/>
            <person name="Phillips G.J."/>
            <person name="Wannemuehler M.J."/>
        </authorList>
    </citation>
    <scope>NUCLEOTIDE SEQUENCE</scope>
    <source>
        <strain evidence="1">ASF457</strain>
    </source>
</reference>
<reference evidence="1" key="3">
    <citation type="submission" date="2022-06" db="EMBL/GenBank/DDBJ databases">
        <title>Resources to Facilitate Use of the Altered Schaedler Flora (ASF) Mouse Model to Study Microbiome Function.</title>
        <authorList>
            <person name="Proctor A."/>
            <person name="Parvinroo S."/>
            <person name="Richie T."/>
            <person name="Jia X."/>
            <person name="Lee S.T.M."/>
            <person name="Karp P.D."/>
            <person name="Paley S."/>
            <person name="Kostic A.D."/>
            <person name="Pierre J.F."/>
            <person name="Wannemuehler M.J."/>
            <person name="Phillips G.J."/>
        </authorList>
    </citation>
    <scope>NUCLEOTIDE SEQUENCE</scope>
    <source>
        <strain evidence="1">ASF457</strain>
    </source>
</reference>
<dbReference type="SUPFAM" id="SSF54523">
    <property type="entry name" value="Pili subunits"/>
    <property type="match status" value="1"/>
</dbReference>